<dbReference type="EMBL" id="WVHT01000001">
    <property type="protein sequence ID" value="MXV49663.1"/>
    <property type="molecule type" value="Genomic_DNA"/>
</dbReference>
<dbReference type="Gene3D" id="3.40.50.150">
    <property type="entry name" value="Vaccinia Virus protein VP39"/>
    <property type="match status" value="1"/>
</dbReference>
<dbReference type="Pfam" id="PF13578">
    <property type="entry name" value="Methyltransf_24"/>
    <property type="match status" value="1"/>
</dbReference>
<evidence type="ECO:0000313" key="2">
    <source>
        <dbReference type="Proteomes" id="UP000466586"/>
    </source>
</evidence>
<dbReference type="AlphaFoldDB" id="A0A7K1Y501"/>
<name>A0A7K1Y501_9SPHI</name>
<keyword evidence="2" id="KW-1185">Reference proteome</keyword>
<reference evidence="1 2" key="1">
    <citation type="submission" date="2019-11" db="EMBL/GenBank/DDBJ databases">
        <title>Pedobacter sp. HMF7647 Genome sequencing and assembly.</title>
        <authorList>
            <person name="Kang H."/>
            <person name="Kim H."/>
            <person name="Joh K."/>
        </authorList>
    </citation>
    <scope>NUCLEOTIDE SEQUENCE [LARGE SCALE GENOMIC DNA]</scope>
    <source>
        <strain evidence="1 2">HMF7647</strain>
    </source>
</reference>
<accession>A0A7K1Y501</accession>
<dbReference type="InterPro" id="IPR029063">
    <property type="entry name" value="SAM-dependent_MTases_sf"/>
</dbReference>
<dbReference type="Proteomes" id="UP000466586">
    <property type="component" value="Unassembled WGS sequence"/>
</dbReference>
<sequence>MLTLPLLKKIQAIDGWLSEKEADLLLSVTLKSCIDLPPPHNLVEVGSYKGKSTVLLGSTIKSYFPEAKVYAIDPHEGQIGAQGQSMHTVAPTLDTFLKNIQASGVAAQVELIKDVSYHVVWNKPISLLFIDGLHDHFNVARDFGHFSDWVSAGGYIAFHDYSPYYPGVVKFVDEVLATGRYRKVQHEDSMMVIQKNK</sequence>
<evidence type="ECO:0000313" key="1">
    <source>
        <dbReference type="EMBL" id="MXV49663.1"/>
    </source>
</evidence>
<dbReference type="RefSeq" id="WP_160842837.1">
    <property type="nucleotide sequence ID" value="NZ_WVHT01000001.1"/>
</dbReference>
<organism evidence="1 2">
    <name type="scientific">Hufsiella arboris</name>
    <dbReference type="NCBI Taxonomy" id="2695275"/>
    <lineage>
        <taxon>Bacteria</taxon>
        <taxon>Pseudomonadati</taxon>
        <taxon>Bacteroidota</taxon>
        <taxon>Sphingobacteriia</taxon>
        <taxon>Sphingobacteriales</taxon>
        <taxon>Sphingobacteriaceae</taxon>
        <taxon>Hufsiella</taxon>
    </lineage>
</organism>
<protein>
    <recommendedName>
        <fullName evidence="3">Class I SAM-dependent methyltransferase</fullName>
    </recommendedName>
</protein>
<gene>
    <name evidence="1" type="ORF">GS399_01665</name>
</gene>
<evidence type="ECO:0008006" key="3">
    <source>
        <dbReference type="Google" id="ProtNLM"/>
    </source>
</evidence>
<comment type="caution">
    <text evidence="1">The sequence shown here is derived from an EMBL/GenBank/DDBJ whole genome shotgun (WGS) entry which is preliminary data.</text>
</comment>
<proteinExistence type="predicted"/>
<dbReference type="SUPFAM" id="SSF53335">
    <property type="entry name" value="S-adenosyl-L-methionine-dependent methyltransferases"/>
    <property type="match status" value="1"/>
</dbReference>